<protein>
    <recommendedName>
        <fullName evidence="4">Lipocalin-like domain-containing protein</fullName>
    </recommendedName>
</protein>
<keyword evidence="1" id="KW-0812">Transmembrane</keyword>
<sequence>MKRPAIIFFFFIIGYVLYWCISDYNYRYNKINSIVGIYKLDFNHTDSEIYKDSIEKYNNLRLIFNSDMTFSLSFSVPFMADSVGTWKVGGMDEWNEIVYHNGIIDQLGEFDDGDTIIYINSPTPQKTYKKPTLIDKVFFVRIK</sequence>
<feature type="transmembrane region" description="Helical" evidence="1">
    <location>
        <begin position="6"/>
        <end position="26"/>
    </location>
</feature>
<dbReference type="AlphaFoldDB" id="A0A096BW75"/>
<organism evidence="2 3">
    <name type="scientific">Hoylesella buccalis DNF00853</name>
    <dbReference type="NCBI Taxonomy" id="1401074"/>
    <lineage>
        <taxon>Bacteria</taxon>
        <taxon>Pseudomonadati</taxon>
        <taxon>Bacteroidota</taxon>
        <taxon>Bacteroidia</taxon>
        <taxon>Bacteroidales</taxon>
        <taxon>Prevotellaceae</taxon>
        <taxon>Hoylesella</taxon>
    </lineage>
</organism>
<dbReference type="EMBL" id="JRNN01000007">
    <property type="protein sequence ID" value="KGF37339.1"/>
    <property type="molecule type" value="Genomic_DNA"/>
</dbReference>
<proteinExistence type="predicted"/>
<name>A0A096BW75_9BACT</name>
<dbReference type="Proteomes" id="UP000029556">
    <property type="component" value="Unassembled WGS sequence"/>
</dbReference>
<keyword evidence="1" id="KW-1133">Transmembrane helix</keyword>
<comment type="caution">
    <text evidence="2">The sequence shown here is derived from an EMBL/GenBank/DDBJ whole genome shotgun (WGS) entry which is preliminary data.</text>
</comment>
<dbReference type="OrthoDB" id="1069251at2"/>
<evidence type="ECO:0000313" key="3">
    <source>
        <dbReference type="Proteomes" id="UP000029556"/>
    </source>
</evidence>
<evidence type="ECO:0008006" key="4">
    <source>
        <dbReference type="Google" id="ProtNLM"/>
    </source>
</evidence>
<keyword evidence="1" id="KW-0472">Membrane</keyword>
<evidence type="ECO:0000313" key="2">
    <source>
        <dbReference type="EMBL" id="KGF37339.1"/>
    </source>
</evidence>
<accession>A0A096BW75</accession>
<gene>
    <name evidence="2" type="ORF">HMPREF2137_00485</name>
</gene>
<dbReference type="RefSeq" id="WP_036871323.1">
    <property type="nucleotide sequence ID" value="NZ_JRNN01000007.1"/>
</dbReference>
<evidence type="ECO:0000256" key="1">
    <source>
        <dbReference type="SAM" id="Phobius"/>
    </source>
</evidence>
<reference evidence="2 3" key="1">
    <citation type="submission" date="2014-07" db="EMBL/GenBank/DDBJ databases">
        <authorList>
            <person name="McCorrison J."/>
            <person name="Sanka R."/>
            <person name="Torralba M."/>
            <person name="Gillis M."/>
            <person name="Haft D.H."/>
            <person name="Methe B."/>
            <person name="Sutton G."/>
            <person name="Nelson K.E."/>
        </authorList>
    </citation>
    <scope>NUCLEOTIDE SEQUENCE [LARGE SCALE GENOMIC DNA]</scope>
    <source>
        <strain evidence="2 3">DNF00853</strain>
    </source>
</reference>